<dbReference type="Gene3D" id="3.40.50.2300">
    <property type="match status" value="2"/>
</dbReference>
<dbReference type="GO" id="GO:0003700">
    <property type="term" value="F:DNA-binding transcription factor activity"/>
    <property type="evidence" value="ECO:0007669"/>
    <property type="project" value="InterPro"/>
</dbReference>
<accession>A0A1C0ZUD8</accession>
<keyword evidence="1" id="KW-0678">Repressor</keyword>
<dbReference type="InterPro" id="IPR036388">
    <property type="entry name" value="WH-like_DNA-bd_sf"/>
</dbReference>
<evidence type="ECO:0000256" key="4">
    <source>
        <dbReference type="ARBA" id="ARBA00023163"/>
    </source>
</evidence>
<dbReference type="RefSeq" id="WP_065855333.1">
    <property type="nucleotide sequence ID" value="NZ_LYPC01000027.1"/>
</dbReference>
<keyword evidence="2" id="KW-0805">Transcription regulation</keyword>
<keyword evidence="3" id="KW-0238">DNA-binding</keyword>
<dbReference type="EMBL" id="LYPC01000027">
    <property type="protein sequence ID" value="OCT11716.1"/>
    <property type="molecule type" value="Genomic_DNA"/>
</dbReference>
<dbReference type="Proteomes" id="UP000093309">
    <property type="component" value="Unassembled WGS sequence"/>
</dbReference>
<dbReference type="SMART" id="SM00345">
    <property type="entry name" value="HTH_GNTR"/>
    <property type="match status" value="1"/>
</dbReference>
<sequence>MEKSPLIKEKLIEQLRLQIQSLQKDQLVKIPSERDLAEHFANSRVSVRAAIKTLVQEGLLVQLQGKGTYIVPAVLLDTLYVMCSPDIKGNDPYYTNFLVEITNLAAKQAIKIAMVNPDQPDATSLPSPLILIGQMDDAQLDRLNLASGQLFSIQRYAHREDIIQIYFDDYRIGSKAAKTLYDAGHRTFTLLAGPDKYDSSRLRKQGFLAFCQQHDTNVQIITEKMNWEGGRRTADLLLASELPHAIFAVNDWMAAGCIQGLRENNRSVPGDVSIIGVDDIPLASQISPRLTTFSLDAKHLVEELLSAIHRHHAQELNTKEQIILSAALISRESVANMNHEGADPTHG</sequence>
<dbReference type="InterPro" id="IPR028082">
    <property type="entry name" value="Peripla_BP_I"/>
</dbReference>
<reference evidence="7" key="1">
    <citation type="submission" date="2016-05" db="EMBL/GenBank/DDBJ databases">
        <title>Paenibacillus oryzae. sp. nov., isolated from the rice root.</title>
        <authorList>
            <person name="Zhang J."/>
            <person name="Zhang X."/>
        </authorList>
    </citation>
    <scope>NUCLEOTIDE SEQUENCE [LARGE SCALE GENOMIC DNA]</scope>
    <source>
        <strain evidence="7">KCTC13222</strain>
    </source>
</reference>
<keyword evidence="4" id="KW-0804">Transcription</keyword>
<dbReference type="OrthoDB" id="9815017at2"/>
<keyword evidence="7" id="KW-1185">Reference proteome</keyword>
<feature type="domain" description="HTH gntR-type" evidence="5">
    <location>
        <begin position="5"/>
        <end position="73"/>
    </location>
</feature>
<dbReference type="PANTHER" id="PTHR30146">
    <property type="entry name" value="LACI-RELATED TRANSCRIPTIONAL REPRESSOR"/>
    <property type="match status" value="1"/>
</dbReference>
<dbReference type="PRINTS" id="PR00035">
    <property type="entry name" value="HTHGNTR"/>
</dbReference>
<dbReference type="SUPFAM" id="SSF53822">
    <property type="entry name" value="Periplasmic binding protein-like I"/>
    <property type="match status" value="1"/>
</dbReference>
<dbReference type="InterPro" id="IPR046335">
    <property type="entry name" value="LacI/GalR-like_sensor"/>
</dbReference>
<dbReference type="PANTHER" id="PTHR30146:SF148">
    <property type="entry name" value="HTH-TYPE TRANSCRIPTIONAL REPRESSOR PURR-RELATED"/>
    <property type="match status" value="1"/>
</dbReference>
<evidence type="ECO:0000313" key="6">
    <source>
        <dbReference type="EMBL" id="OCT11716.1"/>
    </source>
</evidence>
<dbReference type="Gene3D" id="1.10.10.10">
    <property type="entry name" value="Winged helix-like DNA-binding domain superfamily/Winged helix DNA-binding domain"/>
    <property type="match status" value="1"/>
</dbReference>
<name>A0A1C0ZUD8_9BACL</name>
<dbReference type="GO" id="GO:0000976">
    <property type="term" value="F:transcription cis-regulatory region binding"/>
    <property type="evidence" value="ECO:0007669"/>
    <property type="project" value="TreeGrafter"/>
</dbReference>
<dbReference type="AlphaFoldDB" id="A0A1C0ZUD8"/>
<dbReference type="STRING" id="512399.A8709_27980"/>
<protein>
    <recommendedName>
        <fullName evidence="5">HTH gntR-type domain-containing protein</fullName>
    </recommendedName>
</protein>
<evidence type="ECO:0000256" key="2">
    <source>
        <dbReference type="ARBA" id="ARBA00023015"/>
    </source>
</evidence>
<proteinExistence type="predicted"/>
<evidence type="ECO:0000256" key="1">
    <source>
        <dbReference type="ARBA" id="ARBA00022491"/>
    </source>
</evidence>
<comment type="caution">
    <text evidence="6">The sequence shown here is derived from an EMBL/GenBank/DDBJ whole genome shotgun (WGS) entry which is preliminary data.</text>
</comment>
<evidence type="ECO:0000259" key="5">
    <source>
        <dbReference type="PROSITE" id="PS50949"/>
    </source>
</evidence>
<dbReference type="PROSITE" id="PS50949">
    <property type="entry name" value="HTH_GNTR"/>
    <property type="match status" value="1"/>
</dbReference>
<dbReference type="InterPro" id="IPR000524">
    <property type="entry name" value="Tscrpt_reg_HTH_GntR"/>
</dbReference>
<dbReference type="CDD" id="cd07377">
    <property type="entry name" value="WHTH_GntR"/>
    <property type="match status" value="1"/>
</dbReference>
<dbReference type="Pfam" id="PF13377">
    <property type="entry name" value="Peripla_BP_3"/>
    <property type="match status" value="1"/>
</dbReference>
<dbReference type="InterPro" id="IPR036390">
    <property type="entry name" value="WH_DNA-bd_sf"/>
</dbReference>
<evidence type="ECO:0000313" key="7">
    <source>
        <dbReference type="Proteomes" id="UP000093309"/>
    </source>
</evidence>
<dbReference type="Pfam" id="PF00392">
    <property type="entry name" value="GntR"/>
    <property type="match status" value="1"/>
</dbReference>
<dbReference type="SUPFAM" id="SSF46785">
    <property type="entry name" value="Winged helix' DNA-binding domain"/>
    <property type="match status" value="1"/>
</dbReference>
<evidence type="ECO:0000256" key="3">
    <source>
        <dbReference type="ARBA" id="ARBA00023125"/>
    </source>
</evidence>
<gene>
    <name evidence="6" type="ORF">A8709_27980</name>
</gene>
<organism evidence="6 7">
    <name type="scientific">Paenibacillus pectinilyticus</name>
    <dbReference type="NCBI Taxonomy" id="512399"/>
    <lineage>
        <taxon>Bacteria</taxon>
        <taxon>Bacillati</taxon>
        <taxon>Bacillota</taxon>
        <taxon>Bacilli</taxon>
        <taxon>Bacillales</taxon>
        <taxon>Paenibacillaceae</taxon>
        <taxon>Paenibacillus</taxon>
    </lineage>
</organism>